<accession>A0A316YL43</accession>
<dbReference type="GeneID" id="37040087"/>
<dbReference type="EMBL" id="KZ819638">
    <property type="protein sequence ID" value="PWN88445.1"/>
    <property type="molecule type" value="Genomic_DNA"/>
</dbReference>
<feature type="domain" description="Alpha/beta hydrolase fold-3" evidence="1">
    <location>
        <begin position="49"/>
        <end position="161"/>
    </location>
</feature>
<evidence type="ECO:0000259" key="1">
    <source>
        <dbReference type="Pfam" id="PF07859"/>
    </source>
</evidence>
<dbReference type="InterPro" id="IPR013094">
    <property type="entry name" value="AB_hydrolase_3"/>
</dbReference>
<dbReference type="RefSeq" id="XP_025375643.1">
    <property type="nucleotide sequence ID" value="XM_025518171.1"/>
</dbReference>
<dbReference type="Pfam" id="PF07859">
    <property type="entry name" value="Abhydrolase_3"/>
    <property type="match status" value="1"/>
</dbReference>
<dbReference type="STRING" id="215250.A0A316YL43"/>
<sequence>MATGERITVTYAKTPSGPLKLDLYAYVPKLDLADPSPTFSDDLRLPFFLYLHAGHFFTGSRRDLPPWLASLARSMGMPLVCADYRLAPHVGPSDAYRDLEACWSFIVDELNWVVAAAGNGAEVQSGTKMLEDDFEELQRRGGLDPQRCVLVGLGAGGYLAARG</sequence>
<dbReference type="PANTHER" id="PTHR23024:SF339">
    <property type="entry name" value="ALPHA_BETA HYDROLASE FOLD-3 DOMAIN-CONTAINING PROTEIN"/>
    <property type="match status" value="1"/>
</dbReference>
<gene>
    <name evidence="2" type="ORF">FA10DRAFT_163528</name>
</gene>
<organism evidence="2 3">
    <name type="scientific">Acaromyces ingoldii</name>
    <dbReference type="NCBI Taxonomy" id="215250"/>
    <lineage>
        <taxon>Eukaryota</taxon>
        <taxon>Fungi</taxon>
        <taxon>Dikarya</taxon>
        <taxon>Basidiomycota</taxon>
        <taxon>Ustilaginomycotina</taxon>
        <taxon>Exobasidiomycetes</taxon>
        <taxon>Exobasidiales</taxon>
        <taxon>Cryptobasidiaceae</taxon>
        <taxon>Acaromyces</taxon>
    </lineage>
</organism>
<name>A0A316YL43_9BASI</name>
<dbReference type="Gene3D" id="3.40.50.1820">
    <property type="entry name" value="alpha/beta hydrolase"/>
    <property type="match status" value="1"/>
</dbReference>
<dbReference type="InterPro" id="IPR050466">
    <property type="entry name" value="Carboxylest/Gibb_receptor"/>
</dbReference>
<proteinExistence type="predicted"/>
<dbReference type="AlphaFoldDB" id="A0A316YL43"/>
<evidence type="ECO:0000313" key="2">
    <source>
        <dbReference type="EMBL" id="PWN88445.1"/>
    </source>
</evidence>
<dbReference type="SUPFAM" id="SSF53474">
    <property type="entry name" value="alpha/beta-Hydrolases"/>
    <property type="match status" value="1"/>
</dbReference>
<reference evidence="2 3" key="1">
    <citation type="journal article" date="2018" name="Mol. Biol. Evol.">
        <title>Broad Genomic Sampling Reveals a Smut Pathogenic Ancestry of the Fungal Clade Ustilaginomycotina.</title>
        <authorList>
            <person name="Kijpornyongpan T."/>
            <person name="Mondo S.J."/>
            <person name="Barry K."/>
            <person name="Sandor L."/>
            <person name="Lee J."/>
            <person name="Lipzen A."/>
            <person name="Pangilinan J."/>
            <person name="LaButti K."/>
            <person name="Hainaut M."/>
            <person name="Henrissat B."/>
            <person name="Grigoriev I.V."/>
            <person name="Spatafora J.W."/>
            <person name="Aime M.C."/>
        </authorList>
    </citation>
    <scope>NUCLEOTIDE SEQUENCE [LARGE SCALE GENOMIC DNA]</scope>
    <source>
        <strain evidence="2 3">MCA 4198</strain>
    </source>
</reference>
<dbReference type="InterPro" id="IPR029058">
    <property type="entry name" value="AB_hydrolase_fold"/>
</dbReference>
<keyword evidence="3" id="KW-1185">Reference proteome</keyword>
<dbReference type="Proteomes" id="UP000245768">
    <property type="component" value="Unassembled WGS sequence"/>
</dbReference>
<dbReference type="InParanoid" id="A0A316YL43"/>
<dbReference type="GO" id="GO:0016787">
    <property type="term" value="F:hydrolase activity"/>
    <property type="evidence" value="ECO:0007669"/>
    <property type="project" value="InterPro"/>
</dbReference>
<dbReference type="OrthoDB" id="19653at2759"/>
<protein>
    <recommendedName>
        <fullName evidence="1">Alpha/beta hydrolase fold-3 domain-containing protein</fullName>
    </recommendedName>
</protein>
<evidence type="ECO:0000313" key="3">
    <source>
        <dbReference type="Proteomes" id="UP000245768"/>
    </source>
</evidence>
<dbReference type="PANTHER" id="PTHR23024">
    <property type="entry name" value="ARYLACETAMIDE DEACETYLASE"/>
    <property type="match status" value="1"/>
</dbReference>